<dbReference type="Gene3D" id="1.25.10.10">
    <property type="entry name" value="Leucine-rich Repeat Variant"/>
    <property type="match status" value="2"/>
</dbReference>
<dbReference type="AlphaFoldDB" id="A0AAD6S7V0"/>
<dbReference type="InterPro" id="IPR011989">
    <property type="entry name" value="ARM-like"/>
</dbReference>
<dbReference type="EMBL" id="JARJCM010000253">
    <property type="protein sequence ID" value="KAJ7020727.1"/>
    <property type="molecule type" value="Genomic_DNA"/>
</dbReference>
<feature type="domain" description="Protein kinase" evidence="2">
    <location>
        <begin position="1"/>
        <end position="141"/>
    </location>
</feature>
<dbReference type="SUPFAM" id="SSF48371">
    <property type="entry name" value="ARM repeat"/>
    <property type="match status" value="1"/>
</dbReference>
<evidence type="ECO:0000313" key="4">
    <source>
        <dbReference type="Proteomes" id="UP001218188"/>
    </source>
</evidence>
<dbReference type="InterPro" id="IPR051681">
    <property type="entry name" value="Ser/Thr_Kinases-Pseudokinases"/>
</dbReference>
<dbReference type="GO" id="GO:0004674">
    <property type="term" value="F:protein serine/threonine kinase activity"/>
    <property type="evidence" value="ECO:0007669"/>
    <property type="project" value="TreeGrafter"/>
</dbReference>
<dbReference type="Gene3D" id="1.10.510.10">
    <property type="entry name" value="Transferase(Phosphotransferase) domain 1"/>
    <property type="match status" value="1"/>
</dbReference>
<feature type="region of interest" description="Disordered" evidence="1">
    <location>
        <begin position="154"/>
        <end position="175"/>
    </location>
</feature>
<dbReference type="InterPro" id="IPR000719">
    <property type="entry name" value="Prot_kinase_dom"/>
</dbReference>
<feature type="region of interest" description="Disordered" evidence="1">
    <location>
        <begin position="264"/>
        <end position="293"/>
    </location>
</feature>
<dbReference type="PROSITE" id="PS50011">
    <property type="entry name" value="PROTEIN_KINASE_DOM"/>
    <property type="match status" value="1"/>
</dbReference>
<proteinExistence type="predicted"/>
<comment type="caution">
    <text evidence="3">The sequence shown here is derived from an EMBL/GenBank/DDBJ whole genome shotgun (WGS) entry which is preliminary data.</text>
</comment>
<gene>
    <name evidence="3" type="ORF">C8F04DRAFT_1013931</name>
</gene>
<dbReference type="Proteomes" id="UP001218188">
    <property type="component" value="Unassembled WGS sequence"/>
</dbReference>
<dbReference type="InterPro" id="IPR016024">
    <property type="entry name" value="ARM-type_fold"/>
</dbReference>
<feature type="compositionally biased region" description="Low complexity" evidence="1">
    <location>
        <begin position="264"/>
        <end position="283"/>
    </location>
</feature>
<dbReference type="InterPro" id="IPR011009">
    <property type="entry name" value="Kinase-like_dom_sf"/>
</dbReference>
<sequence length="802" mass="85717">MKYLHGRGVVHGSLKPTNILMRVDGRACISDYGMIEVQTSGGNGHRYFSPEAWKGTISRPSDVFAWAMSALEIFTSKAPWGILSEKQIFRLLVRQDSRPDRPDEDFGLTDHIWGIMEKCWQRDSRQRPTFDALIQLLQSNIRISADFRGKLPRFAAGTDRNTDSHESMRPGNSRAVSIQSSVPPAYEVFSSPPGSAPPTISQFRMASGITLPNRTALEVHLPLPGPQHTYSGSEATGYQDCVDEEDRGPTLKFNEKVGLAPSISIRTSSSGGSSHSGTSNWTSAGGSSRSALRLRDISEDRILEGSRSLPATPSPVPYSKMHPAVEAAYEKHNALIAGMGRSEYTESTAVTSSNASAESLCAEAAKSSSSVGTATAPNANLLAGALLSEVKEGRKREVIDPLLSKIQKMGMKSNKDAERLVTAGTIPTLILLLKTRAVDGIGLENVLMALGILTHDRIAANVIYRTGTASTLLEIVDAAQAEDIAALAVWCLARISRNTEIVNGLLKQNISKLLVTKGLRSGHWRTARIAAWYLGVLIRTDAIAESLADGGLVATLCEHMRRCSESANAGPEDCSAAIFAVARISRSIKIAKALAKGGCAHMLAHWLNTTEDPCVLLWSARAVGCLMRPNSSDMAKLLLDAGIARGLARLPSMLATEDVEPLGAFAFAIQRFSCAEWGGRTRKALVDAGVVDSLLAALRTSADEPYPQVHTELAYGIALLSDVGGAAIRKEIVNAGGIEILKQIAASAGRSDVTKACNLAATSITGNLWSRNAASAKAALAHEWSGGCPDYVPQCPVPMSEV</sequence>
<accession>A0AAD6S7V0</accession>
<dbReference type="GO" id="GO:0005524">
    <property type="term" value="F:ATP binding"/>
    <property type="evidence" value="ECO:0007669"/>
    <property type="project" value="InterPro"/>
</dbReference>
<evidence type="ECO:0000259" key="2">
    <source>
        <dbReference type="PROSITE" id="PS50011"/>
    </source>
</evidence>
<protein>
    <recommendedName>
        <fullName evidence="2">Protein kinase domain-containing protein</fullName>
    </recommendedName>
</protein>
<evidence type="ECO:0000313" key="3">
    <source>
        <dbReference type="EMBL" id="KAJ7020727.1"/>
    </source>
</evidence>
<dbReference type="Pfam" id="PF07714">
    <property type="entry name" value="PK_Tyr_Ser-Thr"/>
    <property type="match status" value="1"/>
</dbReference>
<evidence type="ECO:0000256" key="1">
    <source>
        <dbReference type="SAM" id="MobiDB-lite"/>
    </source>
</evidence>
<keyword evidence="4" id="KW-1185">Reference proteome</keyword>
<dbReference type="InterPro" id="IPR001245">
    <property type="entry name" value="Ser-Thr/Tyr_kinase_cat_dom"/>
</dbReference>
<dbReference type="PANTHER" id="PTHR44329:SF289">
    <property type="entry name" value="SERINE_THREONINE-PROTEIN KINASE VIK"/>
    <property type="match status" value="1"/>
</dbReference>
<name>A0AAD6S7V0_9AGAR</name>
<dbReference type="SUPFAM" id="SSF56112">
    <property type="entry name" value="Protein kinase-like (PK-like)"/>
    <property type="match status" value="1"/>
</dbReference>
<dbReference type="PANTHER" id="PTHR44329">
    <property type="entry name" value="SERINE/THREONINE-PROTEIN KINASE TNNI3K-RELATED"/>
    <property type="match status" value="1"/>
</dbReference>
<organism evidence="3 4">
    <name type="scientific">Mycena alexandri</name>
    <dbReference type="NCBI Taxonomy" id="1745969"/>
    <lineage>
        <taxon>Eukaryota</taxon>
        <taxon>Fungi</taxon>
        <taxon>Dikarya</taxon>
        <taxon>Basidiomycota</taxon>
        <taxon>Agaricomycotina</taxon>
        <taxon>Agaricomycetes</taxon>
        <taxon>Agaricomycetidae</taxon>
        <taxon>Agaricales</taxon>
        <taxon>Marasmiineae</taxon>
        <taxon>Mycenaceae</taxon>
        <taxon>Mycena</taxon>
    </lineage>
</organism>
<reference evidence="3" key="1">
    <citation type="submission" date="2023-03" db="EMBL/GenBank/DDBJ databases">
        <title>Massive genome expansion in bonnet fungi (Mycena s.s.) driven by repeated elements and novel gene families across ecological guilds.</title>
        <authorList>
            <consortium name="Lawrence Berkeley National Laboratory"/>
            <person name="Harder C.B."/>
            <person name="Miyauchi S."/>
            <person name="Viragh M."/>
            <person name="Kuo A."/>
            <person name="Thoen E."/>
            <person name="Andreopoulos B."/>
            <person name="Lu D."/>
            <person name="Skrede I."/>
            <person name="Drula E."/>
            <person name="Henrissat B."/>
            <person name="Morin E."/>
            <person name="Kohler A."/>
            <person name="Barry K."/>
            <person name="LaButti K."/>
            <person name="Morin E."/>
            <person name="Salamov A."/>
            <person name="Lipzen A."/>
            <person name="Mereny Z."/>
            <person name="Hegedus B."/>
            <person name="Baldrian P."/>
            <person name="Stursova M."/>
            <person name="Weitz H."/>
            <person name="Taylor A."/>
            <person name="Grigoriev I.V."/>
            <person name="Nagy L.G."/>
            <person name="Martin F."/>
            <person name="Kauserud H."/>
        </authorList>
    </citation>
    <scope>NUCLEOTIDE SEQUENCE</scope>
    <source>
        <strain evidence="3">CBHHK200</strain>
    </source>
</reference>